<evidence type="ECO:0000256" key="4">
    <source>
        <dbReference type="RuleBase" id="RU361187"/>
    </source>
</evidence>
<evidence type="ECO:0000256" key="2">
    <source>
        <dbReference type="ARBA" id="ARBA00022801"/>
    </source>
</evidence>
<comment type="similarity">
    <text evidence="1 4">Belongs to the glycosyl hydrolase 43 family.</text>
</comment>
<name>A0ABR1K8T4_9PEZI</name>
<dbReference type="Pfam" id="PF04616">
    <property type="entry name" value="Glyco_hydro_43"/>
    <property type="match status" value="1"/>
</dbReference>
<proteinExistence type="inferred from homology"/>
<accession>A0ABR1K8T4</accession>
<dbReference type="GO" id="GO:0016787">
    <property type="term" value="F:hydrolase activity"/>
    <property type="evidence" value="ECO:0007669"/>
    <property type="project" value="UniProtKB-KW"/>
</dbReference>
<sequence length="320" mass="34650">MDVPRRLKVLSSLVAVFIVLCLSLELLYNDRIPRVYISRLSSSTLINAIAQDFPDPSIIKHAGSWYAFATTNGKGINVQVAVSPDFASWTVVQGYDALPRTGNWSDPGPVLWAPDINTNDYGQFILYYAARKRGQTSYCVGAAYAYTPTGPFTPLEEPIACNTEGGGSIDPSGFLDTDGERYLLYKIDGNHLGLGGSCNNWPATRQTPIMLQRMWPDGITPQGPPTMILDRSDRDGPLIEAPSMTRTADGKYVVFFSSNCFTSDLYDISYAFADKIDGPYTKYGPLAKTGIGGLQSPGGADVAADGQHLVQGYGSTRSLA</sequence>
<dbReference type="PANTHER" id="PTHR42812">
    <property type="entry name" value="BETA-XYLOSIDASE"/>
    <property type="match status" value="1"/>
</dbReference>
<gene>
    <name evidence="5" type="ORF">IWZ03DRAFT_396978</name>
</gene>
<dbReference type="InterPro" id="IPR051795">
    <property type="entry name" value="Glycosyl_Hydrlase_43"/>
</dbReference>
<reference evidence="5 6" key="1">
    <citation type="submission" date="2024-04" db="EMBL/GenBank/DDBJ databases">
        <title>Phyllosticta paracitricarpa is synonymous to the EU quarantine fungus P. citricarpa based on phylogenomic analyses.</title>
        <authorList>
            <consortium name="Lawrence Berkeley National Laboratory"/>
            <person name="Van Ingen-Buijs V.A."/>
            <person name="Van Westerhoven A.C."/>
            <person name="Haridas S."/>
            <person name="Skiadas P."/>
            <person name="Martin F."/>
            <person name="Groenewald J.Z."/>
            <person name="Crous P.W."/>
            <person name="Seidl M.F."/>
        </authorList>
    </citation>
    <scope>NUCLEOTIDE SEQUENCE [LARGE SCALE GENOMIC DNA]</scope>
    <source>
        <strain evidence="5 6">CBS 123371</strain>
    </source>
</reference>
<dbReference type="CDD" id="cd08999">
    <property type="entry name" value="GH43_ABN-like"/>
    <property type="match status" value="1"/>
</dbReference>
<comment type="caution">
    <text evidence="5">The sequence shown here is derived from an EMBL/GenBank/DDBJ whole genome shotgun (WGS) entry which is preliminary data.</text>
</comment>
<keyword evidence="6" id="KW-1185">Reference proteome</keyword>
<evidence type="ECO:0000313" key="6">
    <source>
        <dbReference type="Proteomes" id="UP001363622"/>
    </source>
</evidence>
<keyword evidence="2 4" id="KW-0378">Hydrolase</keyword>
<organism evidence="5 6">
    <name type="scientific">Phyllosticta citriasiana</name>
    <dbReference type="NCBI Taxonomy" id="595635"/>
    <lineage>
        <taxon>Eukaryota</taxon>
        <taxon>Fungi</taxon>
        <taxon>Dikarya</taxon>
        <taxon>Ascomycota</taxon>
        <taxon>Pezizomycotina</taxon>
        <taxon>Dothideomycetes</taxon>
        <taxon>Dothideomycetes incertae sedis</taxon>
        <taxon>Botryosphaeriales</taxon>
        <taxon>Phyllostictaceae</taxon>
        <taxon>Phyllosticta</taxon>
    </lineage>
</organism>
<protein>
    <submittedName>
        <fullName evidence="5">Glycoside hydrolase family 43 protein</fullName>
    </submittedName>
</protein>
<evidence type="ECO:0000256" key="1">
    <source>
        <dbReference type="ARBA" id="ARBA00009865"/>
    </source>
</evidence>
<evidence type="ECO:0000256" key="3">
    <source>
        <dbReference type="ARBA" id="ARBA00023295"/>
    </source>
</evidence>
<dbReference type="InterPro" id="IPR023296">
    <property type="entry name" value="Glyco_hydro_beta-prop_sf"/>
</dbReference>
<dbReference type="SUPFAM" id="SSF75005">
    <property type="entry name" value="Arabinanase/levansucrase/invertase"/>
    <property type="match status" value="1"/>
</dbReference>
<dbReference type="Gene3D" id="2.115.10.20">
    <property type="entry name" value="Glycosyl hydrolase domain, family 43"/>
    <property type="match status" value="1"/>
</dbReference>
<keyword evidence="3 4" id="KW-0326">Glycosidase</keyword>
<dbReference type="Proteomes" id="UP001363622">
    <property type="component" value="Unassembled WGS sequence"/>
</dbReference>
<dbReference type="InterPro" id="IPR006710">
    <property type="entry name" value="Glyco_hydro_43"/>
</dbReference>
<evidence type="ECO:0000313" key="5">
    <source>
        <dbReference type="EMBL" id="KAK7509379.1"/>
    </source>
</evidence>
<dbReference type="EMBL" id="JBBPHU010000018">
    <property type="protein sequence ID" value="KAK7509379.1"/>
    <property type="molecule type" value="Genomic_DNA"/>
</dbReference>
<dbReference type="PANTHER" id="PTHR42812:SF5">
    <property type="entry name" value="ENDO-ARABINASE"/>
    <property type="match status" value="1"/>
</dbReference>